<reference evidence="1 2" key="1">
    <citation type="submission" date="2023-02" db="EMBL/GenBank/DDBJ databases">
        <title>LHISI_Scaffold_Assembly.</title>
        <authorList>
            <person name="Stuart O.P."/>
            <person name="Cleave R."/>
            <person name="Magrath M.J.L."/>
            <person name="Mikheyev A.S."/>
        </authorList>
    </citation>
    <scope>NUCLEOTIDE SEQUENCE [LARGE SCALE GENOMIC DNA]</scope>
    <source>
        <strain evidence="1">Daus_M_001</strain>
        <tissue evidence="1">Leg muscle</tissue>
    </source>
</reference>
<dbReference type="EMBL" id="JARBHB010000006">
    <property type="protein sequence ID" value="KAJ8881293.1"/>
    <property type="molecule type" value="Genomic_DNA"/>
</dbReference>
<gene>
    <name evidence="1" type="ORF">PR048_017774</name>
</gene>
<name>A0ABQ9HAD7_9NEOP</name>
<dbReference type="Proteomes" id="UP001159363">
    <property type="component" value="Chromosome 5"/>
</dbReference>
<evidence type="ECO:0000313" key="2">
    <source>
        <dbReference type="Proteomes" id="UP001159363"/>
    </source>
</evidence>
<evidence type="ECO:0000313" key="1">
    <source>
        <dbReference type="EMBL" id="KAJ8881293.1"/>
    </source>
</evidence>
<organism evidence="1 2">
    <name type="scientific">Dryococelus australis</name>
    <dbReference type="NCBI Taxonomy" id="614101"/>
    <lineage>
        <taxon>Eukaryota</taxon>
        <taxon>Metazoa</taxon>
        <taxon>Ecdysozoa</taxon>
        <taxon>Arthropoda</taxon>
        <taxon>Hexapoda</taxon>
        <taxon>Insecta</taxon>
        <taxon>Pterygota</taxon>
        <taxon>Neoptera</taxon>
        <taxon>Polyneoptera</taxon>
        <taxon>Phasmatodea</taxon>
        <taxon>Verophasmatodea</taxon>
        <taxon>Anareolatae</taxon>
        <taxon>Phasmatidae</taxon>
        <taxon>Eurycanthinae</taxon>
        <taxon>Dryococelus</taxon>
    </lineage>
</organism>
<protein>
    <submittedName>
        <fullName evidence="1">Uncharacterized protein</fullName>
    </submittedName>
</protein>
<sequence>MLARTKEYSTLCFHFLVLHRTRLPTCQANNIDPSDVESSTSDRNDMFSDILCACSCECDETSRRTKIMHTTNAYLHVQQEAISRKATHKIFEPRPNQPRDCFNNSFYSRKTNPDCQTTRLPPRQTGFDSGGVAPRFSHVRIMPDDAAGWRVFSEISFTALSFRRCSILISLHHHRLSRRRY</sequence>
<proteinExistence type="predicted"/>
<accession>A0ABQ9HAD7</accession>
<keyword evidence="2" id="KW-1185">Reference proteome</keyword>
<comment type="caution">
    <text evidence="1">The sequence shown here is derived from an EMBL/GenBank/DDBJ whole genome shotgun (WGS) entry which is preliminary data.</text>
</comment>